<organism evidence="1 2">
    <name type="scientific">Massilia polaris</name>
    <dbReference type="NCBI Taxonomy" id="2728846"/>
    <lineage>
        <taxon>Bacteria</taxon>
        <taxon>Pseudomonadati</taxon>
        <taxon>Pseudomonadota</taxon>
        <taxon>Betaproteobacteria</taxon>
        <taxon>Burkholderiales</taxon>
        <taxon>Oxalobacteraceae</taxon>
        <taxon>Telluria group</taxon>
        <taxon>Massilia</taxon>
    </lineage>
</organism>
<protein>
    <submittedName>
        <fullName evidence="1">Uncharacterized protein</fullName>
    </submittedName>
</protein>
<dbReference type="EMBL" id="JABBGG010000006">
    <property type="protein sequence ID" value="NML61847.1"/>
    <property type="molecule type" value="Genomic_DNA"/>
</dbReference>
<comment type="caution">
    <text evidence="1">The sequence shown here is derived from an EMBL/GenBank/DDBJ whole genome shotgun (WGS) entry which is preliminary data.</text>
</comment>
<accession>A0A848HLC2</accession>
<sequence>MAANPHGCSLLRWRATLPFALLLAGCATKPVTQEVKIPVYVPCVSAMPVKPTFEVLMLGSGASDGEKVLAIARDTPLHFRYEGMLEAALAGCL</sequence>
<reference evidence="1 2" key="1">
    <citation type="submission" date="2020-04" db="EMBL/GenBank/DDBJ databases">
        <title>Massilia sp. RP-1-19 isolated from soil.</title>
        <authorList>
            <person name="Dahal R.H."/>
        </authorList>
    </citation>
    <scope>NUCLEOTIDE SEQUENCE [LARGE SCALE GENOMIC DNA]</scope>
    <source>
        <strain evidence="1 2">RP-1-19</strain>
    </source>
</reference>
<proteinExistence type="predicted"/>
<keyword evidence="2" id="KW-1185">Reference proteome</keyword>
<dbReference type="AlphaFoldDB" id="A0A848HLC2"/>
<evidence type="ECO:0000313" key="2">
    <source>
        <dbReference type="Proteomes" id="UP000583752"/>
    </source>
</evidence>
<name>A0A848HLC2_9BURK</name>
<evidence type="ECO:0000313" key="1">
    <source>
        <dbReference type="EMBL" id="NML61847.1"/>
    </source>
</evidence>
<gene>
    <name evidence="1" type="ORF">HHL21_12325</name>
</gene>
<dbReference type="Proteomes" id="UP000583752">
    <property type="component" value="Unassembled WGS sequence"/>
</dbReference>